<evidence type="ECO:0000313" key="2">
    <source>
        <dbReference type="EMBL" id="CAH0374315.1"/>
    </source>
</evidence>
<dbReference type="EMBL" id="HBIW01024346">
    <property type="protein sequence ID" value="CAE0705528.1"/>
    <property type="molecule type" value="Transcribed_RNA"/>
</dbReference>
<accession>A0A7S4A6P3</accession>
<reference evidence="2" key="2">
    <citation type="submission" date="2021-11" db="EMBL/GenBank/DDBJ databases">
        <authorList>
            <consortium name="Genoscope - CEA"/>
            <person name="William W."/>
        </authorList>
    </citation>
    <scope>NUCLEOTIDE SEQUENCE</scope>
</reference>
<protein>
    <submittedName>
        <fullName evidence="1">Uncharacterized protein</fullName>
    </submittedName>
</protein>
<dbReference type="EMBL" id="CAKKNE010000004">
    <property type="protein sequence ID" value="CAH0374315.1"/>
    <property type="molecule type" value="Genomic_DNA"/>
</dbReference>
<proteinExistence type="predicted"/>
<organism evidence="1">
    <name type="scientific">Pelagomonas calceolata</name>
    <dbReference type="NCBI Taxonomy" id="35677"/>
    <lineage>
        <taxon>Eukaryota</taxon>
        <taxon>Sar</taxon>
        <taxon>Stramenopiles</taxon>
        <taxon>Ochrophyta</taxon>
        <taxon>Pelagophyceae</taxon>
        <taxon>Pelagomonadales</taxon>
        <taxon>Pelagomonadaceae</taxon>
        <taxon>Pelagomonas</taxon>
    </lineage>
</organism>
<gene>
    <name evidence="1" type="ORF">PCAL00307_LOCUS20977</name>
    <name evidence="2" type="ORF">PECAL_4P15880</name>
</gene>
<dbReference type="Proteomes" id="UP000789595">
    <property type="component" value="Unassembled WGS sequence"/>
</dbReference>
<dbReference type="AlphaFoldDB" id="A0A7S4A6P3"/>
<sequence>MTAARKPQSQGSRELMHEMSIWATQHRPKLILTEYMRRLVLAQPPDPLEFLKNEIRTNPVVPGPYNIEEPDTRPIAEQEKRLDVRSLNTKKAALRRVFDRFANKEGLVKVAKLLVDCEENPTILLEACPKHARDLPLALEKVVTDGGLMDWNAFRDCGLLCLSQPGLSPGQEAD</sequence>
<reference evidence="1" key="1">
    <citation type="submission" date="2021-01" db="EMBL/GenBank/DDBJ databases">
        <authorList>
            <person name="Corre E."/>
            <person name="Pelletier E."/>
            <person name="Niang G."/>
            <person name="Scheremetjew M."/>
            <person name="Finn R."/>
            <person name="Kale V."/>
            <person name="Holt S."/>
            <person name="Cochrane G."/>
            <person name="Meng A."/>
            <person name="Brown T."/>
            <person name="Cohen L."/>
        </authorList>
    </citation>
    <scope>NUCLEOTIDE SEQUENCE</scope>
    <source>
        <strain evidence="1">CCMP1756</strain>
    </source>
</reference>
<evidence type="ECO:0000313" key="1">
    <source>
        <dbReference type="EMBL" id="CAE0705528.1"/>
    </source>
</evidence>
<name>A0A7S4A6P3_9STRA</name>
<evidence type="ECO:0000313" key="3">
    <source>
        <dbReference type="Proteomes" id="UP000789595"/>
    </source>
</evidence>
<dbReference type="OrthoDB" id="522106at2759"/>
<keyword evidence="3" id="KW-1185">Reference proteome</keyword>